<feature type="compositionally biased region" description="Basic and acidic residues" evidence="3">
    <location>
        <begin position="361"/>
        <end position="393"/>
    </location>
</feature>
<comment type="caution">
    <text evidence="5">The sequence shown here is derived from an EMBL/GenBank/DDBJ whole genome shotgun (WGS) entry which is preliminary data.</text>
</comment>
<dbReference type="GO" id="GO:0044027">
    <property type="term" value="P:negative regulation of gene expression via chromosomal CpG island methylation"/>
    <property type="evidence" value="ECO:0007669"/>
    <property type="project" value="TreeGrafter"/>
</dbReference>
<name>A0AAD9JML3_9ANNE</name>
<evidence type="ECO:0000256" key="2">
    <source>
        <dbReference type="PROSITE-ProRule" id="PRU00358"/>
    </source>
</evidence>
<evidence type="ECO:0000313" key="5">
    <source>
        <dbReference type="EMBL" id="KAK2155757.1"/>
    </source>
</evidence>
<proteinExistence type="predicted"/>
<feature type="compositionally biased region" description="Polar residues" evidence="3">
    <location>
        <begin position="150"/>
        <end position="163"/>
    </location>
</feature>
<feature type="region of interest" description="Disordered" evidence="3">
    <location>
        <begin position="144"/>
        <end position="173"/>
    </location>
</feature>
<feature type="compositionally biased region" description="Low complexity" evidence="3">
    <location>
        <begin position="487"/>
        <end position="510"/>
    </location>
</feature>
<dbReference type="PROSITE" id="PS51015">
    <property type="entry name" value="YDG"/>
    <property type="match status" value="1"/>
</dbReference>
<keyword evidence="1 2" id="KW-0539">Nucleus</keyword>
<dbReference type="InterPro" id="IPR003105">
    <property type="entry name" value="SRA_YDG"/>
</dbReference>
<dbReference type="GO" id="GO:0005634">
    <property type="term" value="C:nucleus"/>
    <property type="evidence" value="ECO:0007669"/>
    <property type="project" value="UniProtKB-SubCell"/>
</dbReference>
<feature type="domain" description="YDG" evidence="4">
    <location>
        <begin position="59"/>
        <end position="232"/>
    </location>
</feature>
<reference evidence="5" key="1">
    <citation type="journal article" date="2023" name="Mol. Biol. Evol.">
        <title>Third-Generation Sequencing Reveals the Adaptive Role of the Epigenome in Three Deep-Sea Polychaetes.</title>
        <authorList>
            <person name="Perez M."/>
            <person name="Aroh O."/>
            <person name="Sun Y."/>
            <person name="Lan Y."/>
            <person name="Juniper S.K."/>
            <person name="Young C.R."/>
            <person name="Angers B."/>
            <person name="Qian P.Y."/>
        </authorList>
    </citation>
    <scope>NUCLEOTIDE SEQUENCE</scope>
    <source>
        <strain evidence="5">P08H-3</strain>
    </source>
</reference>
<dbReference type="SUPFAM" id="SSF88697">
    <property type="entry name" value="PUA domain-like"/>
    <property type="match status" value="1"/>
</dbReference>
<dbReference type="InterPro" id="IPR036987">
    <property type="entry name" value="SRA-YDG_sf"/>
</dbReference>
<dbReference type="GO" id="GO:0061630">
    <property type="term" value="F:ubiquitin protein ligase activity"/>
    <property type="evidence" value="ECO:0007669"/>
    <property type="project" value="TreeGrafter"/>
</dbReference>
<evidence type="ECO:0000256" key="1">
    <source>
        <dbReference type="ARBA" id="ARBA00023242"/>
    </source>
</evidence>
<evidence type="ECO:0000259" key="4">
    <source>
        <dbReference type="PROSITE" id="PS51015"/>
    </source>
</evidence>
<evidence type="ECO:0000313" key="6">
    <source>
        <dbReference type="Proteomes" id="UP001208570"/>
    </source>
</evidence>
<comment type="subcellular location">
    <subcellularLocation>
        <location evidence="2">Nucleus</location>
    </subcellularLocation>
</comment>
<gene>
    <name evidence="5" type="ORF">LSH36_232g03022</name>
</gene>
<feature type="region of interest" description="Disordered" evidence="3">
    <location>
        <begin position="247"/>
        <end position="348"/>
    </location>
</feature>
<dbReference type="Pfam" id="PF02182">
    <property type="entry name" value="SAD_SRA"/>
    <property type="match status" value="1"/>
</dbReference>
<feature type="compositionally biased region" description="Basic and acidic residues" evidence="3">
    <location>
        <begin position="297"/>
        <end position="306"/>
    </location>
</feature>
<feature type="region of interest" description="Disordered" evidence="3">
    <location>
        <begin position="421"/>
        <end position="520"/>
    </location>
</feature>
<accession>A0AAD9JML3</accession>
<feature type="compositionally biased region" description="Polar residues" evidence="3">
    <location>
        <begin position="277"/>
        <end position="286"/>
    </location>
</feature>
<dbReference type="AlphaFoldDB" id="A0AAD9JML3"/>
<dbReference type="InterPro" id="IPR015947">
    <property type="entry name" value="PUA-like_sf"/>
</dbReference>
<dbReference type="InterPro" id="IPR045134">
    <property type="entry name" value="UHRF1/2-like"/>
</dbReference>
<dbReference type="Proteomes" id="UP001208570">
    <property type="component" value="Unassembled WGS sequence"/>
</dbReference>
<dbReference type="EMBL" id="JAODUP010000232">
    <property type="protein sequence ID" value="KAK2155757.1"/>
    <property type="molecule type" value="Genomic_DNA"/>
</dbReference>
<feature type="compositionally biased region" description="Polar residues" evidence="3">
    <location>
        <begin position="328"/>
        <end position="337"/>
    </location>
</feature>
<feature type="region of interest" description="Disordered" evidence="3">
    <location>
        <begin position="361"/>
        <end position="402"/>
    </location>
</feature>
<dbReference type="SMART" id="SM00466">
    <property type="entry name" value="SRA"/>
    <property type="match status" value="1"/>
</dbReference>
<dbReference type="GO" id="GO:0016567">
    <property type="term" value="P:protein ubiquitination"/>
    <property type="evidence" value="ECO:0007669"/>
    <property type="project" value="TreeGrafter"/>
</dbReference>
<dbReference type="Gene3D" id="2.30.280.10">
    <property type="entry name" value="SRA-YDG"/>
    <property type="match status" value="1"/>
</dbReference>
<dbReference type="PANTHER" id="PTHR14140:SF27">
    <property type="entry name" value="OS04G0289800 PROTEIN"/>
    <property type="match status" value="1"/>
</dbReference>
<keyword evidence="6" id="KW-1185">Reference proteome</keyword>
<dbReference type="PANTHER" id="PTHR14140">
    <property type="entry name" value="E3 UBIQUITIN-PROTEIN LIGASE UHRF-RELATED"/>
    <property type="match status" value="1"/>
</dbReference>
<feature type="compositionally biased region" description="Basic and acidic residues" evidence="3">
    <location>
        <begin position="261"/>
        <end position="273"/>
    </location>
</feature>
<protein>
    <recommendedName>
        <fullName evidence="4">YDG domain-containing protein</fullName>
    </recommendedName>
</protein>
<sequence length="520" mass="56823">MSSYEELRNRNIEDNKRILAELGIRNPFKPLPPVKKRLIKRKRSSASFAETVKRRCVEAVEGDLGTEYSSGRRRSARIKGIVAPDVQEIQDEIDKESEASSEEKMRRQSLANRPMIYGAIPALSGGYEDDIDMGDCFTYTGEGGRDLKGTASNPKNLRTAPQSRDQKLSRGNASLVKSVENKKPVRVIRGYKLRSPFAPEEGYRYDGLYQVEKYWYTTGMAGFGVYKFALRRLTDQVPPPWDIMDNLNNNNSTYKNVDSSDDSKRTYRGHLNDDGSIISSCHSPNNEVDDGTGEVSSTERGKRIDDGNVDETIDSTNNDQNLDDSSHDVSSSNKTNHNGSGGDNIGDNIDSSCHTDNCHDKGNDNDGHGDKMDGSSSDKTDGTDIKADDKHSSIDGNNGCTTSEIIGSNGDWKKMGDCISDEIDDGSNRLDDNTGGAEVGDHARVNGIRASSENDGIEDGDSSVRSGHGINSDDPPDDSHTGKVDENCNSTKISSNSNNNDGIDDSISSSHRTDDGDDDD</sequence>
<feature type="compositionally biased region" description="Polar residues" evidence="3">
    <location>
        <begin position="247"/>
        <end position="257"/>
    </location>
</feature>
<organism evidence="5 6">
    <name type="scientific">Paralvinella palmiformis</name>
    <dbReference type="NCBI Taxonomy" id="53620"/>
    <lineage>
        <taxon>Eukaryota</taxon>
        <taxon>Metazoa</taxon>
        <taxon>Spiralia</taxon>
        <taxon>Lophotrochozoa</taxon>
        <taxon>Annelida</taxon>
        <taxon>Polychaeta</taxon>
        <taxon>Sedentaria</taxon>
        <taxon>Canalipalpata</taxon>
        <taxon>Terebellida</taxon>
        <taxon>Terebelliformia</taxon>
        <taxon>Alvinellidae</taxon>
        <taxon>Paralvinella</taxon>
    </lineage>
</organism>
<feature type="compositionally biased region" description="Basic and acidic residues" evidence="3">
    <location>
        <begin position="477"/>
        <end position="486"/>
    </location>
</feature>
<evidence type="ECO:0000256" key="3">
    <source>
        <dbReference type="SAM" id="MobiDB-lite"/>
    </source>
</evidence>